<feature type="compositionally biased region" description="Basic and acidic residues" evidence="1">
    <location>
        <begin position="1090"/>
        <end position="1101"/>
    </location>
</feature>
<sequence length="1219" mass="125736">MARAPRIETASRRAKDLPRDPTYWVDQDLLSFVSLHYPPIEASPLSSVIEKHKLTPQALWYLQDSHEHLSTIAEDESLKETLLELAESVQPAVSPTTPRVRHVRRLSEDLLRPPPPSPPPAVPSPPPPEEPVLEEDDDVAESIVSEWAFDEDRDVDDNSAPAAGESSAPADTAPVPGSPVQGLGLHTGEERSDVPETAQPPQPESTGGVDLMTFEDDSQQEMTPLQATSQPPAAAPVNADADHAPAADPPLEEMISAQGASAGTHVPSATEEEPSSTTATRSADQLAPSDEPLATPRASQDAPAGEPADPGPSTQTSPVEDEDHRRFSERDSTPAADPPRTASPSSDYHDANSTHDEEGEQQQAPAAPAAPEESSSEPAQQAEGHGPSAVDQQSATETEAPVSAEDTSEDKHDEVSVTVTPNKGAPDLSGDVSGLSEGTSKPDEDVSKLDEGASKDGGNEPQVTDTIPAVESAQQPSLASSSVEPASHARSEETVPEGGAQSSALQEDEVAQQVGSGDAEKVQQSQLPLPEPTLPDRLSSERSSETVAPPEQSDKTVKAQAPVIDDVLAETSVENVGEDKNAKVEATETNATETETPPPAATLEQTDKPAVVADDTQLGSTEQGVDGTSSGTSHEAVTAEAKPAQGPDQTDDASQVPGNSTGSTSTPSEPPATETPAPTTSANRVGATMPATPLSPTVKLATGREMQLISLNSESREQTPAASASGTPAGASPSLSGSPSGASPSPSTSRQGSPPAEGEGEGASTSSLRDPIPSSSSSASAPTEGPTPLTIKTAFGPSSERVRSAGPAASAGVNAWAARGQSGWGSASSPAVGSPAWNSVHPQSPAAQIRNQAWGSALPQSSVAQVKSSVWGKGSLFSSLSSTVSSLVHGSQPQSEPTTRSHSQERETHAPRPPLTPTPVSARQGSVVGREGPWAQKRTWASSASSSTSSRPPMQQNPPENTALPLLSPSAPALQQSSSTTTNADNHYLKQTSGSPSAGGETSHPAPVQDTTSRSAGGSAESRRIGPDMQQELPEDLDESVLVDPKSPSAENGEASGIKDTHITSENTNGGGEDTQGASSGIDDELVVVSRDDVPDVDKDAGSGSTPKEADDDENGDAPPDKRQEEHTRQVTGNSESSAFTSETETHNEGDGDDESSTGRQNPPHIQVTVTGLAADPQDVPSPNVDSPVVGANSSRSRNARKKANRKAKQQTGKSGADS</sequence>
<feature type="compositionally biased region" description="Polar residues" evidence="1">
    <location>
        <begin position="472"/>
        <end position="484"/>
    </location>
</feature>
<feature type="compositionally biased region" description="Polar residues" evidence="1">
    <location>
        <begin position="983"/>
        <end position="996"/>
    </location>
</feature>
<feature type="compositionally biased region" description="Polar residues" evidence="1">
    <location>
        <begin position="220"/>
        <end position="230"/>
    </location>
</feature>
<feature type="compositionally biased region" description="Polar residues" evidence="1">
    <location>
        <begin position="1210"/>
        <end position="1219"/>
    </location>
</feature>
<feature type="compositionally biased region" description="Basic and acidic residues" evidence="1">
    <location>
        <begin position="1119"/>
        <end position="1129"/>
    </location>
</feature>
<dbReference type="EMBL" id="ML143391">
    <property type="protein sequence ID" value="TBU33548.1"/>
    <property type="molecule type" value="Genomic_DNA"/>
</dbReference>
<feature type="region of interest" description="Disordered" evidence="1">
    <location>
        <begin position="108"/>
        <end position="862"/>
    </location>
</feature>
<feature type="compositionally biased region" description="Acidic residues" evidence="1">
    <location>
        <begin position="148"/>
        <end position="157"/>
    </location>
</feature>
<feature type="compositionally biased region" description="Polar residues" evidence="1">
    <location>
        <begin position="951"/>
        <end position="960"/>
    </location>
</feature>
<feature type="compositionally biased region" description="Basic and acidic residues" evidence="1">
    <location>
        <begin position="347"/>
        <end position="356"/>
    </location>
</feature>
<evidence type="ECO:0000256" key="1">
    <source>
        <dbReference type="SAM" id="MobiDB-lite"/>
    </source>
</evidence>
<gene>
    <name evidence="2" type="ORF">BD311DRAFT_748825</name>
</gene>
<organism evidence="2">
    <name type="scientific">Dichomitus squalens</name>
    <dbReference type="NCBI Taxonomy" id="114155"/>
    <lineage>
        <taxon>Eukaryota</taxon>
        <taxon>Fungi</taxon>
        <taxon>Dikarya</taxon>
        <taxon>Basidiomycota</taxon>
        <taxon>Agaricomycotina</taxon>
        <taxon>Agaricomycetes</taxon>
        <taxon>Polyporales</taxon>
        <taxon>Polyporaceae</taxon>
        <taxon>Dichomitus</taxon>
    </lineage>
</organism>
<dbReference type="Proteomes" id="UP000292957">
    <property type="component" value="Unassembled WGS sequence"/>
</dbReference>
<feature type="compositionally biased region" description="Low complexity" evidence="1">
    <location>
        <begin position="962"/>
        <end position="982"/>
    </location>
</feature>
<feature type="compositionally biased region" description="Low complexity" evidence="1">
    <location>
        <begin position="719"/>
        <end position="788"/>
    </location>
</feature>
<feature type="region of interest" description="Disordered" evidence="1">
    <location>
        <begin position="882"/>
        <end position="1219"/>
    </location>
</feature>
<feature type="compositionally biased region" description="Low complexity" evidence="1">
    <location>
        <begin position="361"/>
        <end position="384"/>
    </location>
</feature>
<feature type="compositionally biased region" description="Low complexity" evidence="1">
    <location>
        <begin position="941"/>
        <end position="950"/>
    </location>
</feature>
<feature type="compositionally biased region" description="Basic residues" evidence="1">
    <location>
        <begin position="1198"/>
        <end position="1209"/>
    </location>
</feature>
<feature type="compositionally biased region" description="Polar residues" evidence="1">
    <location>
        <begin position="888"/>
        <end position="901"/>
    </location>
</feature>
<accession>A0A4Q9N159</accession>
<name>A0A4Q9N159_9APHY</name>
<dbReference type="AlphaFoldDB" id="A0A4Q9N159"/>
<feature type="compositionally biased region" description="Low complexity" evidence="1">
    <location>
        <begin position="159"/>
        <end position="170"/>
    </location>
</feature>
<feature type="compositionally biased region" description="Low complexity" evidence="1">
    <location>
        <begin position="301"/>
        <end position="312"/>
    </location>
</feature>
<feature type="compositionally biased region" description="Basic and acidic residues" evidence="1">
    <location>
        <begin position="322"/>
        <end position="332"/>
    </location>
</feature>
<protein>
    <submittedName>
        <fullName evidence="2">Uncharacterized protein</fullName>
    </submittedName>
</protein>
<feature type="compositionally biased region" description="Polar residues" evidence="1">
    <location>
        <begin position="840"/>
        <end position="862"/>
    </location>
</feature>
<feature type="compositionally biased region" description="Low complexity" evidence="1">
    <location>
        <begin position="1176"/>
        <end position="1197"/>
    </location>
</feature>
<feature type="compositionally biased region" description="Pro residues" evidence="1">
    <location>
        <begin position="112"/>
        <end position="130"/>
    </location>
</feature>
<proteinExistence type="predicted"/>
<feature type="compositionally biased region" description="Polar residues" evidence="1">
    <location>
        <begin position="617"/>
        <end position="635"/>
    </location>
</feature>
<feature type="compositionally biased region" description="Low complexity" evidence="1">
    <location>
        <begin position="657"/>
        <end position="683"/>
    </location>
</feature>
<evidence type="ECO:0000313" key="2">
    <source>
        <dbReference type="EMBL" id="TBU33548.1"/>
    </source>
</evidence>
<feature type="compositionally biased region" description="Acidic residues" evidence="1">
    <location>
        <begin position="131"/>
        <end position="140"/>
    </location>
</feature>
<feature type="compositionally biased region" description="Basic and acidic residues" evidence="1">
    <location>
        <begin position="577"/>
        <end position="586"/>
    </location>
</feature>
<feature type="compositionally biased region" description="Low complexity" evidence="1">
    <location>
        <begin position="824"/>
        <end position="837"/>
    </location>
</feature>
<dbReference type="OrthoDB" id="2758859at2759"/>
<reference evidence="2" key="1">
    <citation type="submission" date="2019-01" db="EMBL/GenBank/DDBJ databases">
        <title>Draft genome sequences of three monokaryotic isolates of the white-rot basidiomycete fungus Dichomitus squalens.</title>
        <authorList>
            <consortium name="DOE Joint Genome Institute"/>
            <person name="Lopez S.C."/>
            <person name="Andreopoulos B."/>
            <person name="Pangilinan J."/>
            <person name="Lipzen A."/>
            <person name="Riley R."/>
            <person name="Ahrendt S."/>
            <person name="Ng V."/>
            <person name="Barry K."/>
            <person name="Daum C."/>
            <person name="Grigoriev I.V."/>
            <person name="Hilden K.S."/>
            <person name="Makela M.R."/>
            <person name="de Vries R.P."/>
        </authorList>
    </citation>
    <scope>NUCLEOTIDE SEQUENCE [LARGE SCALE GENOMIC DNA]</scope>
    <source>
        <strain evidence="2">OM18370.1</strain>
    </source>
</reference>
<feature type="compositionally biased region" description="Basic and acidic residues" evidence="1">
    <location>
        <begin position="440"/>
        <end position="458"/>
    </location>
</feature>